<name>A0A316FR54_9ACTN</name>
<evidence type="ECO:0000256" key="1">
    <source>
        <dbReference type="ARBA" id="ARBA00010641"/>
    </source>
</evidence>
<dbReference type="Pfam" id="PF04542">
    <property type="entry name" value="Sigma70_r2"/>
    <property type="match status" value="1"/>
</dbReference>
<dbReference type="GO" id="GO:0016987">
    <property type="term" value="F:sigma factor activity"/>
    <property type="evidence" value="ECO:0007669"/>
    <property type="project" value="UniProtKB-KW"/>
</dbReference>
<dbReference type="InterPro" id="IPR013249">
    <property type="entry name" value="RNA_pol_sigma70_r4_t2"/>
</dbReference>
<dbReference type="Gene3D" id="1.10.10.10">
    <property type="entry name" value="Winged helix-like DNA-binding domain superfamily/Winged helix DNA-binding domain"/>
    <property type="match status" value="1"/>
</dbReference>
<evidence type="ECO:0000256" key="2">
    <source>
        <dbReference type="ARBA" id="ARBA00023015"/>
    </source>
</evidence>
<dbReference type="InterPro" id="IPR013325">
    <property type="entry name" value="RNA_pol_sigma_r2"/>
</dbReference>
<dbReference type="Pfam" id="PF08281">
    <property type="entry name" value="Sigma70_r4_2"/>
    <property type="match status" value="1"/>
</dbReference>
<evidence type="ECO:0000313" key="8">
    <source>
        <dbReference type="Proteomes" id="UP000245697"/>
    </source>
</evidence>
<dbReference type="NCBIfam" id="TIGR02937">
    <property type="entry name" value="sigma70-ECF"/>
    <property type="match status" value="1"/>
</dbReference>
<dbReference type="Gene3D" id="1.10.1740.10">
    <property type="match status" value="1"/>
</dbReference>
<dbReference type="InterPro" id="IPR013324">
    <property type="entry name" value="RNA_pol_sigma_r3/r4-like"/>
</dbReference>
<evidence type="ECO:0000259" key="5">
    <source>
        <dbReference type="Pfam" id="PF04542"/>
    </source>
</evidence>
<dbReference type="RefSeq" id="WP_109590585.1">
    <property type="nucleotide sequence ID" value="NZ_BONA01000002.1"/>
</dbReference>
<dbReference type="GO" id="GO:0003677">
    <property type="term" value="F:DNA binding"/>
    <property type="evidence" value="ECO:0007669"/>
    <property type="project" value="InterPro"/>
</dbReference>
<dbReference type="Proteomes" id="UP000245697">
    <property type="component" value="Unassembled WGS sequence"/>
</dbReference>
<evidence type="ECO:0000313" key="7">
    <source>
        <dbReference type="EMBL" id="PWK50206.1"/>
    </source>
</evidence>
<keyword evidence="8" id="KW-1185">Reference proteome</keyword>
<feature type="domain" description="RNA polymerase sigma-70 region 2" evidence="5">
    <location>
        <begin position="28"/>
        <end position="94"/>
    </location>
</feature>
<protein>
    <submittedName>
        <fullName evidence="7">RNA polymerase sigma-70 factor (ECF subfamily)</fullName>
    </submittedName>
</protein>
<comment type="caution">
    <text evidence="7">The sequence shown here is derived from an EMBL/GenBank/DDBJ whole genome shotgun (WGS) entry which is preliminary data.</text>
</comment>
<dbReference type="PANTHER" id="PTHR43133">
    <property type="entry name" value="RNA POLYMERASE ECF-TYPE SIGMA FACTO"/>
    <property type="match status" value="1"/>
</dbReference>
<keyword evidence="2" id="KW-0805">Transcription regulation</keyword>
<dbReference type="InterPro" id="IPR014284">
    <property type="entry name" value="RNA_pol_sigma-70_dom"/>
</dbReference>
<dbReference type="InterPro" id="IPR036388">
    <property type="entry name" value="WH-like_DNA-bd_sf"/>
</dbReference>
<dbReference type="AlphaFoldDB" id="A0A316FR54"/>
<evidence type="ECO:0000256" key="4">
    <source>
        <dbReference type="ARBA" id="ARBA00023163"/>
    </source>
</evidence>
<dbReference type="OrthoDB" id="3698333at2"/>
<evidence type="ECO:0000256" key="3">
    <source>
        <dbReference type="ARBA" id="ARBA00023082"/>
    </source>
</evidence>
<dbReference type="EMBL" id="QGGR01000003">
    <property type="protein sequence ID" value="PWK50206.1"/>
    <property type="molecule type" value="Genomic_DNA"/>
</dbReference>
<reference evidence="7 8" key="1">
    <citation type="submission" date="2018-05" db="EMBL/GenBank/DDBJ databases">
        <title>Genomic Encyclopedia of Archaeal and Bacterial Type Strains, Phase II (KMG-II): from individual species to whole genera.</title>
        <authorList>
            <person name="Goeker M."/>
        </authorList>
    </citation>
    <scope>NUCLEOTIDE SEQUENCE [LARGE SCALE GENOMIC DNA]</scope>
    <source>
        <strain evidence="7 8">DSM 45184</strain>
    </source>
</reference>
<dbReference type="SUPFAM" id="SSF88946">
    <property type="entry name" value="Sigma2 domain of RNA polymerase sigma factors"/>
    <property type="match status" value="1"/>
</dbReference>
<accession>A0A316FR54</accession>
<proteinExistence type="inferred from homology"/>
<comment type="similarity">
    <text evidence="1">Belongs to the sigma-70 factor family. ECF subfamily.</text>
</comment>
<feature type="domain" description="RNA polymerase sigma factor 70 region 4 type 2" evidence="6">
    <location>
        <begin position="126"/>
        <end position="177"/>
    </location>
</feature>
<sequence>MAENPETDADASLVRAAREGDRRACEELFRRYSPWLRARLRQRCADVVLLDDVVQEVFVAVWTGAARGDDIRDVPGWLWRIGQRRLTDMQRRQGARHRLFGLLKRERPAAERSAEDAVLAGMPSAELTAALERLSPEHRQVIDASVLGGLTMEQIAARLGIPVGTVKTRVMRARRLLRDELS</sequence>
<gene>
    <name evidence="7" type="ORF">BC793_10387</name>
</gene>
<dbReference type="InterPro" id="IPR039425">
    <property type="entry name" value="RNA_pol_sigma-70-like"/>
</dbReference>
<keyword evidence="4" id="KW-0804">Transcription</keyword>
<dbReference type="InterPro" id="IPR007627">
    <property type="entry name" value="RNA_pol_sigma70_r2"/>
</dbReference>
<evidence type="ECO:0000259" key="6">
    <source>
        <dbReference type="Pfam" id="PF08281"/>
    </source>
</evidence>
<dbReference type="CDD" id="cd06171">
    <property type="entry name" value="Sigma70_r4"/>
    <property type="match status" value="1"/>
</dbReference>
<dbReference type="GO" id="GO:0006352">
    <property type="term" value="P:DNA-templated transcription initiation"/>
    <property type="evidence" value="ECO:0007669"/>
    <property type="project" value="InterPro"/>
</dbReference>
<keyword evidence="3" id="KW-0731">Sigma factor</keyword>
<dbReference type="PANTHER" id="PTHR43133:SF46">
    <property type="entry name" value="RNA POLYMERASE SIGMA-70 FACTOR ECF SUBFAMILY"/>
    <property type="match status" value="1"/>
</dbReference>
<dbReference type="SUPFAM" id="SSF88659">
    <property type="entry name" value="Sigma3 and sigma4 domains of RNA polymerase sigma factors"/>
    <property type="match status" value="1"/>
</dbReference>
<organism evidence="7 8">
    <name type="scientific">Actinoplanes xinjiangensis</name>
    <dbReference type="NCBI Taxonomy" id="512350"/>
    <lineage>
        <taxon>Bacteria</taxon>
        <taxon>Bacillati</taxon>
        <taxon>Actinomycetota</taxon>
        <taxon>Actinomycetes</taxon>
        <taxon>Micromonosporales</taxon>
        <taxon>Micromonosporaceae</taxon>
        <taxon>Actinoplanes</taxon>
    </lineage>
</organism>